<dbReference type="Gene3D" id="3.20.80.10">
    <property type="entry name" value="Regulatory factor, effector binding domain"/>
    <property type="match status" value="1"/>
</dbReference>
<keyword evidence="2" id="KW-0238">DNA-binding</keyword>
<dbReference type="PROSITE" id="PS00041">
    <property type="entry name" value="HTH_ARAC_FAMILY_1"/>
    <property type="match status" value="1"/>
</dbReference>
<dbReference type="InterPro" id="IPR011256">
    <property type="entry name" value="Reg_factor_effector_dom_sf"/>
</dbReference>
<dbReference type="AlphaFoldDB" id="A0A3E3I1E2"/>
<dbReference type="Pfam" id="PF12833">
    <property type="entry name" value="HTH_18"/>
    <property type="match status" value="1"/>
</dbReference>
<dbReference type="Proteomes" id="UP000260812">
    <property type="component" value="Unassembled WGS sequence"/>
</dbReference>
<name>A0A3E3I1E2_9FIRM</name>
<dbReference type="GO" id="GO:0003700">
    <property type="term" value="F:DNA-binding transcription factor activity"/>
    <property type="evidence" value="ECO:0007669"/>
    <property type="project" value="InterPro"/>
</dbReference>
<dbReference type="InterPro" id="IPR018062">
    <property type="entry name" value="HTH_AraC-typ_CS"/>
</dbReference>
<dbReference type="PANTHER" id="PTHR47504:SF5">
    <property type="entry name" value="RIGHT ORIGIN-BINDING PROTEIN"/>
    <property type="match status" value="1"/>
</dbReference>
<dbReference type="RefSeq" id="WP_117545054.1">
    <property type="nucleotide sequence ID" value="NZ_JBKUNB010000041.1"/>
</dbReference>
<reference evidence="5" key="1">
    <citation type="submission" date="2018-08" db="EMBL/GenBank/DDBJ databases">
        <title>A genome reference for cultivated species of the human gut microbiota.</title>
        <authorList>
            <person name="Zou Y."/>
            <person name="Xue W."/>
            <person name="Luo G."/>
        </authorList>
    </citation>
    <scope>NUCLEOTIDE SEQUENCE [LARGE SCALE GENOMIC DNA]</scope>
    <source>
        <strain evidence="5">TF05-5AC</strain>
    </source>
</reference>
<dbReference type="SUPFAM" id="SSF46689">
    <property type="entry name" value="Homeodomain-like"/>
    <property type="match status" value="2"/>
</dbReference>
<evidence type="ECO:0000313" key="6">
    <source>
        <dbReference type="Proteomes" id="UP000260812"/>
    </source>
</evidence>
<evidence type="ECO:0000256" key="3">
    <source>
        <dbReference type="ARBA" id="ARBA00023163"/>
    </source>
</evidence>
<dbReference type="GO" id="GO:0043565">
    <property type="term" value="F:sequence-specific DNA binding"/>
    <property type="evidence" value="ECO:0007669"/>
    <property type="project" value="InterPro"/>
</dbReference>
<keyword evidence="1" id="KW-0805">Transcription regulation</keyword>
<comment type="caution">
    <text evidence="5">The sequence shown here is derived from an EMBL/GenBank/DDBJ whole genome shotgun (WGS) entry which is preliminary data.</text>
</comment>
<protein>
    <submittedName>
        <fullName evidence="5">AraC family transcriptional regulator</fullName>
    </submittedName>
</protein>
<dbReference type="InterPro" id="IPR029441">
    <property type="entry name" value="Cass2"/>
</dbReference>
<dbReference type="InterPro" id="IPR009057">
    <property type="entry name" value="Homeodomain-like_sf"/>
</dbReference>
<dbReference type="InterPro" id="IPR010499">
    <property type="entry name" value="AraC_E-bd"/>
</dbReference>
<dbReference type="InterPro" id="IPR018060">
    <property type="entry name" value="HTH_AraC"/>
</dbReference>
<dbReference type="SMART" id="SM00342">
    <property type="entry name" value="HTH_ARAC"/>
    <property type="match status" value="1"/>
</dbReference>
<dbReference type="SUPFAM" id="SSF55136">
    <property type="entry name" value="Probable bacterial effector-binding domain"/>
    <property type="match status" value="1"/>
</dbReference>
<evidence type="ECO:0000259" key="4">
    <source>
        <dbReference type="PROSITE" id="PS01124"/>
    </source>
</evidence>
<dbReference type="EMBL" id="QVLV01000012">
    <property type="protein sequence ID" value="RGE58294.1"/>
    <property type="molecule type" value="Genomic_DNA"/>
</dbReference>
<dbReference type="SMART" id="SM00871">
    <property type="entry name" value="AraC_E_bind"/>
    <property type="match status" value="1"/>
</dbReference>
<evidence type="ECO:0000313" key="5">
    <source>
        <dbReference type="EMBL" id="RGE58294.1"/>
    </source>
</evidence>
<feature type="domain" description="HTH araC/xylS-type" evidence="4">
    <location>
        <begin position="8"/>
        <end position="106"/>
    </location>
</feature>
<dbReference type="InterPro" id="IPR050959">
    <property type="entry name" value="MarA-like"/>
</dbReference>
<dbReference type="PANTHER" id="PTHR47504">
    <property type="entry name" value="RIGHT ORIGIN-BINDING PROTEIN"/>
    <property type="match status" value="1"/>
</dbReference>
<organism evidence="5 6">
    <name type="scientific">Eisenbergiella massiliensis</name>
    <dbReference type="NCBI Taxonomy" id="1720294"/>
    <lineage>
        <taxon>Bacteria</taxon>
        <taxon>Bacillati</taxon>
        <taxon>Bacillota</taxon>
        <taxon>Clostridia</taxon>
        <taxon>Lachnospirales</taxon>
        <taxon>Lachnospiraceae</taxon>
        <taxon>Eisenbergiella</taxon>
    </lineage>
</organism>
<gene>
    <name evidence="5" type="ORF">DXC51_17545</name>
</gene>
<sequence>MEWLEAMKEAVNYMEAHLMENITAEDIAAHINLSPFYFQKGFKIITGMTIGAYLRSRRLYLAALDVLAGNDRIIDLAYKYGYETPESFTKAFSRFHGAAPMQLKKNPDKLQVFQPLHIKITVEGGSNLNYTMEKMDPLPVIGLERIFSFDSAYDEIPSFWNSFKQKYCNKNAPAQVRDCCIGKYGICIEIPGNSRDFRYIIAGDYRGGELPEGMTQALLPGCTIAKFRCTGPMPGSLQAVNSRIFNEWLPGNSRYEFASGFNVEMYTMGDTHSYDYSSEIWIPIREKKK</sequence>
<accession>A0A3E3I1E2</accession>
<proteinExistence type="predicted"/>
<dbReference type="Pfam" id="PF14526">
    <property type="entry name" value="Cass2"/>
    <property type="match status" value="1"/>
</dbReference>
<evidence type="ECO:0000256" key="1">
    <source>
        <dbReference type="ARBA" id="ARBA00023015"/>
    </source>
</evidence>
<dbReference type="Gene3D" id="1.10.10.60">
    <property type="entry name" value="Homeodomain-like"/>
    <property type="match status" value="2"/>
</dbReference>
<dbReference type="PROSITE" id="PS01124">
    <property type="entry name" value="HTH_ARAC_FAMILY_2"/>
    <property type="match status" value="1"/>
</dbReference>
<evidence type="ECO:0000256" key="2">
    <source>
        <dbReference type="ARBA" id="ARBA00023125"/>
    </source>
</evidence>
<keyword evidence="6" id="KW-1185">Reference proteome</keyword>
<keyword evidence="3" id="KW-0804">Transcription</keyword>
<dbReference type="GeneID" id="97988623"/>